<dbReference type="Pfam" id="PF02645">
    <property type="entry name" value="DegV"/>
    <property type="match status" value="1"/>
</dbReference>
<dbReference type="InterPro" id="IPR004007">
    <property type="entry name" value="DhaL_dom"/>
</dbReference>
<comment type="caution">
    <text evidence="3">The sequence shown here is derived from an EMBL/GenBank/DDBJ whole genome shotgun (WGS) entry which is preliminary data.</text>
</comment>
<dbReference type="EMBL" id="MVAB01000001">
    <property type="protein sequence ID" value="OPF87243.1"/>
    <property type="molecule type" value="Genomic_DNA"/>
</dbReference>
<keyword evidence="4" id="KW-1185">Reference proteome</keyword>
<dbReference type="SMART" id="SM01120">
    <property type="entry name" value="Dak2"/>
    <property type="match status" value="1"/>
</dbReference>
<dbReference type="InterPro" id="IPR048394">
    <property type="entry name" value="FakA-like_M"/>
</dbReference>
<dbReference type="InterPro" id="IPR043168">
    <property type="entry name" value="DegV_C"/>
</dbReference>
<sequence>MEEIDIKKLANSIKSGANLVIKNKNELNRINIFPVADGDTGSNLAFLMQSITDNLVSHHDTVNSLLTNVASAALLGARGNSGMILGQYLNALAEDYAQSDLSTEQLVFSFKTALVKVYDSLLDPKEGTILTVISSWSEKLVDTYQKTQSFEESLSQAQMIAEKAVLDTQFQMSILKENKLVDAGAKGFYYFITGLTETFSQNLPLDWMEETVPSSITNYPSALSSSKHLISEKPSYRYCSEFIITQPSISDKKLKDQLLNKGDSVIVIGNKQQLKVHIHTNNPKDVLSLLSQYGRISYQKIDDMLLQYEVNTKPVSSIAIVTDSIADIPSDLLLKHQIHVIPMPIQSESNHYLDKLSIDSQLIFEKGINTSQCSTSQPTIQSIDNLLSFLQGKYDHVIVITVSSKLSGTYQLVKQRIQTKKLASQWITVIDSKANSVAQGLLVMKAAELVEKSLSFNDIITILKDTINRLFIYVAVADLSPMLQSGRIPLSLGKMAQNCHILPIVSLDSFGEGKLMTISFSQKQSIKKIANKIKKLFRHHQIDRLAIAYVYSENQVTLLKYYLKDYADKIDYSVASSTSIAISAGKDSIAIAGILKKGER</sequence>
<reference evidence="3 4" key="1">
    <citation type="submission" date="2017-02" db="EMBL/GenBank/DDBJ databases">
        <title>Vagococcus cremeus sp. nov., isolated from the small intestine of a marten, Martes flavigula.</title>
        <authorList>
            <person name="Tak E.J."/>
            <person name="Bae J.-W."/>
        </authorList>
    </citation>
    <scope>NUCLEOTIDE SEQUENCE [LARGE SCALE GENOMIC DNA]</scope>
    <source>
        <strain evidence="3 4">D7T301</strain>
    </source>
</reference>
<dbReference type="Proteomes" id="UP000189970">
    <property type="component" value="Unassembled WGS sequence"/>
</dbReference>
<dbReference type="RefSeq" id="WP_079345573.1">
    <property type="nucleotide sequence ID" value="NZ_MVAB01000001.1"/>
</dbReference>
<evidence type="ECO:0000313" key="3">
    <source>
        <dbReference type="EMBL" id="OPF87243.1"/>
    </source>
</evidence>
<dbReference type="GO" id="GO:0004371">
    <property type="term" value="F:glycerone kinase activity"/>
    <property type="evidence" value="ECO:0007669"/>
    <property type="project" value="InterPro"/>
</dbReference>
<dbReference type="GO" id="GO:0008289">
    <property type="term" value="F:lipid binding"/>
    <property type="evidence" value="ECO:0007669"/>
    <property type="project" value="UniProtKB-KW"/>
</dbReference>
<keyword evidence="1" id="KW-0446">Lipid-binding</keyword>
<dbReference type="PROSITE" id="PS51482">
    <property type="entry name" value="DEGV"/>
    <property type="match status" value="1"/>
</dbReference>
<dbReference type="SMART" id="SM01121">
    <property type="entry name" value="Dak1_2"/>
    <property type="match status" value="1"/>
</dbReference>
<dbReference type="GO" id="GO:0006071">
    <property type="term" value="P:glycerol metabolic process"/>
    <property type="evidence" value="ECO:0007669"/>
    <property type="project" value="InterPro"/>
</dbReference>
<evidence type="ECO:0000256" key="1">
    <source>
        <dbReference type="ARBA" id="ARBA00023121"/>
    </source>
</evidence>
<dbReference type="SUPFAM" id="SSF101473">
    <property type="entry name" value="DhaL-like"/>
    <property type="match status" value="1"/>
</dbReference>
<dbReference type="Gene3D" id="3.30.1180.10">
    <property type="match status" value="1"/>
</dbReference>
<protein>
    <recommendedName>
        <fullName evidence="2">DhaL domain-containing protein</fullName>
    </recommendedName>
</protein>
<dbReference type="InterPro" id="IPR003797">
    <property type="entry name" value="DegV"/>
</dbReference>
<feature type="domain" description="DhaL" evidence="2">
    <location>
        <begin position="7"/>
        <end position="197"/>
    </location>
</feature>
<accession>A0A1V4DFK8</accession>
<dbReference type="InterPro" id="IPR036117">
    <property type="entry name" value="DhaL_dom_sf"/>
</dbReference>
<dbReference type="AlphaFoldDB" id="A0A1V4DFK8"/>
<dbReference type="Gene3D" id="3.40.50.10170">
    <property type="match status" value="1"/>
</dbReference>
<gene>
    <name evidence="3" type="ORF">BW731_02955</name>
</gene>
<dbReference type="PANTHER" id="PTHR33434:SF8">
    <property type="entry name" value="DEGV DOMAIN-CONTAINING PROTEIN SPR1019"/>
    <property type="match status" value="1"/>
</dbReference>
<dbReference type="Pfam" id="PF21645">
    <property type="entry name" value="FakA-like_M"/>
    <property type="match status" value="1"/>
</dbReference>
<organism evidence="3 4">
    <name type="scientific">Vagococcus martis</name>
    <dbReference type="NCBI Taxonomy" id="1768210"/>
    <lineage>
        <taxon>Bacteria</taxon>
        <taxon>Bacillati</taxon>
        <taxon>Bacillota</taxon>
        <taxon>Bacilli</taxon>
        <taxon>Lactobacillales</taxon>
        <taxon>Enterococcaceae</taxon>
        <taxon>Vagococcus</taxon>
    </lineage>
</organism>
<dbReference type="SUPFAM" id="SSF82549">
    <property type="entry name" value="DAK1/DegV-like"/>
    <property type="match status" value="1"/>
</dbReference>
<name>A0A1V4DFK8_9ENTE</name>
<dbReference type="Pfam" id="PF02734">
    <property type="entry name" value="Dak2"/>
    <property type="match status" value="1"/>
</dbReference>
<dbReference type="InterPro" id="IPR033470">
    <property type="entry name" value="FakA-like_C"/>
</dbReference>
<dbReference type="PROSITE" id="PS51480">
    <property type="entry name" value="DHAL"/>
    <property type="match status" value="1"/>
</dbReference>
<dbReference type="NCBIfam" id="TIGR00762">
    <property type="entry name" value="DegV"/>
    <property type="match status" value="1"/>
</dbReference>
<dbReference type="InterPro" id="IPR050270">
    <property type="entry name" value="DegV_domain_contain"/>
</dbReference>
<dbReference type="Gene3D" id="1.25.40.340">
    <property type="match status" value="1"/>
</dbReference>
<proteinExistence type="predicted"/>
<dbReference type="PANTHER" id="PTHR33434">
    <property type="entry name" value="DEGV DOMAIN-CONTAINING PROTEIN DR_1986-RELATED"/>
    <property type="match status" value="1"/>
</dbReference>
<evidence type="ECO:0000313" key="4">
    <source>
        <dbReference type="Proteomes" id="UP000189970"/>
    </source>
</evidence>
<evidence type="ECO:0000259" key="2">
    <source>
        <dbReference type="PROSITE" id="PS51480"/>
    </source>
</evidence>